<comment type="caution">
    <text evidence="3">The sequence shown here is derived from an EMBL/GenBank/DDBJ whole genome shotgun (WGS) entry which is preliminary data.</text>
</comment>
<feature type="domain" description="Amidohydrolase-related" evidence="2">
    <location>
        <begin position="99"/>
        <end position="328"/>
    </location>
</feature>
<dbReference type="Gene3D" id="3.20.20.140">
    <property type="entry name" value="Metal-dependent hydrolases"/>
    <property type="match status" value="1"/>
</dbReference>
<dbReference type="InterPro" id="IPR032466">
    <property type="entry name" value="Metal_Hydrolase"/>
</dbReference>
<reference evidence="3 4" key="1">
    <citation type="submission" date="2016-02" db="EMBL/GenBank/DDBJ databases">
        <authorList>
            <person name="Wen L."/>
            <person name="He K."/>
            <person name="Yang H."/>
        </authorList>
    </citation>
    <scope>NUCLEOTIDE SEQUENCE [LARGE SCALE GENOMIC DNA]</scope>
    <source>
        <strain evidence="3 4">TSA40</strain>
    </source>
</reference>
<organism evidence="3 4">
    <name type="scientific">Noviherbaspirillum denitrificans</name>
    <dbReference type="NCBI Taxonomy" id="1968433"/>
    <lineage>
        <taxon>Bacteria</taxon>
        <taxon>Pseudomonadati</taxon>
        <taxon>Pseudomonadota</taxon>
        <taxon>Betaproteobacteria</taxon>
        <taxon>Burkholderiales</taxon>
        <taxon>Oxalobacteraceae</taxon>
        <taxon>Noviherbaspirillum</taxon>
    </lineage>
</organism>
<dbReference type="RefSeq" id="WP_088707329.1">
    <property type="nucleotide sequence ID" value="NZ_LSTO01000001.1"/>
</dbReference>
<dbReference type="AlphaFoldDB" id="A0A254TCR7"/>
<keyword evidence="1" id="KW-0456">Lyase</keyword>
<dbReference type="GO" id="GO:0016787">
    <property type="term" value="F:hydrolase activity"/>
    <property type="evidence" value="ECO:0007669"/>
    <property type="project" value="InterPro"/>
</dbReference>
<evidence type="ECO:0000313" key="4">
    <source>
        <dbReference type="Proteomes" id="UP000197535"/>
    </source>
</evidence>
<dbReference type="EMBL" id="LSTO01000001">
    <property type="protein sequence ID" value="OWW20446.1"/>
    <property type="molecule type" value="Genomic_DNA"/>
</dbReference>
<dbReference type="OrthoDB" id="8673173at2"/>
<keyword evidence="4" id="KW-1185">Reference proteome</keyword>
<accession>A0A254TCR7</accession>
<dbReference type="GO" id="GO:0016831">
    <property type="term" value="F:carboxy-lyase activity"/>
    <property type="evidence" value="ECO:0007669"/>
    <property type="project" value="InterPro"/>
</dbReference>
<dbReference type="InterPro" id="IPR006680">
    <property type="entry name" value="Amidohydro-rel"/>
</dbReference>
<dbReference type="InterPro" id="IPR032465">
    <property type="entry name" value="ACMSD"/>
</dbReference>
<dbReference type="Pfam" id="PF04909">
    <property type="entry name" value="Amidohydro_2"/>
    <property type="match status" value="1"/>
</dbReference>
<protein>
    <recommendedName>
        <fullName evidence="2">Amidohydrolase-related domain-containing protein</fullName>
    </recommendedName>
</protein>
<dbReference type="PANTHER" id="PTHR21240:SF28">
    <property type="entry name" value="ISO-OROTATE DECARBOXYLASE (EUROFUNG)"/>
    <property type="match status" value="1"/>
</dbReference>
<proteinExistence type="predicted"/>
<dbReference type="GO" id="GO:0005737">
    <property type="term" value="C:cytoplasm"/>
    <property type="evidence" value="ECO:0007669"/>
    <property type="project" value="TreeGrafter"/>
</dbReference>
<gene>
    <name evidence="3" type="ORF">AYR66_14075</name>
</gene>
<dbReference type="PANTHER" id="PTHR21240">
    <property type="entry name" value="2-AMINO-3-CARBOXYLMUCONATE-6-SEMIALDEHYDE DECARBOXYLASE"/>
    <property type="match status" value="1"/>
</dbReference>
<evidence type="ECO:0000256" key="1">
    <source>
        <dbReference type="ARBA" id="ARBA00023239"/>
    </source>
</evidence>
<evidence type="ECO:0000259" key="2">
    <source>
        <dbReference type="Pfam" id="PF04909"/>
    </source>
</evidence>
<evidence type="ECO:0000313" key="3">
    <source>
        <dbReference type="EMBL" id="OWW20446.1"/>
    </source>
</evidence>
<dbReference type="GO" id="GO:0019748">
    <property type="term" value="P:secondary metabolic process"/>
    <property type="evidence" value="ECO:0007669"/>
    <property type="project" value="TreeGrafter"/>
</dbReference>
<sequence length="334" mass="36273">MTDQVIDVHAHYLPPLVLERFASARGAFPDVNLINGDAGPRFVFGKEEPTRPVAAKLMDLAARKEWMDLRGIDHQLVGGWLDSFGYELPPEQGAAWSRYLNRCLQDSLAGEPRFTPLATVPLQDGALAAHVLQEAWDQGFGGVMIGTLPKGQGGVLDSPELDPFWEKADSLGAAIFLHPMFLCGEPRLSDYDLVNALGRIADTSIAVARLLYSGHLLKYPSMKVVLAHGGAALPFALGRLARNHTISAGKYADPRKGFEALYFDSVVFDHDALAFLVESAGDERVLLGSDAPFPIGDLDPRKVVEEGSYLGQAARRRILGGNATKIFRVRGQTA</sequence>
<name>A0A254TCR7_9BURK</name>
<dbReference type="Proteomes" id="UP000197535">
    <property type="component" value="Unassembled WGS sequence"/>
</dbReference>
<dbReference type="SUPFAM" id="SSF51556">
    <property type="entry name" value="Metallo-dependent hydrolases"/>
    <property type="match status" value="1"/>
</dbReference>